<dbReference type="Gene3D" id="3.40.47.10">
    <property type="match status" value="1"/>
</dbReference>
<dbReference type="GO" id="GO:0004312">
    <property type="term" value="F:fatty acid synthase activity"/>
    <property type="evidence" value="ECO:0007669"/>
    <property type="project" value="TreeGrafter"/>
</dbReference>
<evidence type="ECO:0000256" key="3">
    <source>
        <dbReference type="ARBA" id="ARBA00022679"/>
    </source>
</evidence>
<dbReference type="InterPro" id="IPR049900">
    <property type="entry name" value="PKS_mFAS_DH"/>
</dbReference>
<feature type="active site" description="Proton donor; for dehydratase activity" evidence="8">
    <location>
        <position position="1174"/>
    </location>
</feature>
<dbReference type="GO" id="GO:0044550">
    <property type="term" value="P:secondary metabolite biosynthetic process"/>
    <property type="evidence" value="ECO:0007669"/>
    <property type="project" value="TreeGrafter"/>
</dbReference>
<dbReference type="Pfam" id="PF08242">
    <property type="entry name" value="Methyltransf_12"/>
    <property type="match status" value="1"/>
</dbReference>
<dbReference type="CDD" id="cd05195">
    <property type="entry name" value="enoyl_red"/>
    <property type="match status" value="1"/>
</dbReference>
<dbReference type="GO" id="GO:0006633">
    <property type="term" value="P:fatty acid biosynthetic process"/>
    <property type="evidence" value="ECO:0007669"/>
    <property type="project" value="InterPro"/>
</dbReference>
<dbReference type="GO" id="GO:0031177">
    <property type="term" value="F:phosphopantetheine binding"/>
    <property type="evidence" value="ECO:0007669"/>
    <property type="project" value="InterPro"/>
</dbReference>
<dbReference type="PANTHER" id="PTHR43775:SF29">
    <property type="entry name" value="ASPERFURANONE POLYKETIDE SYNTHASE AFOG-RELATED"/>
    <property type="match status" value="1"/>
</dbReference>
<dbReference type="EMBL" id="LKEA01000087">
    <property type="protein sequence ID" value="ROV87828.1"/>
    <property type="molecule type" value="Genomic_DNA"/>
</dbReference>
<keyword evidence="1" id="KW-0596">Phosphopantetheine</keyword>
<accession>A0A423VAA5</accession>
<dbReference type="SMART" id="SM00823">
    <property type="entry name" value="PKS_PP"/>
    <property type="match status" value="1"/>
</dbReference>
<dbReference type="PROSITE" id="PS52019">
    <property type="entry name" value="PKS_MFAS_DH"/>
    <property type="match status" value="1"/>
</dbReference>
<evidence type="ECO:0000256" key="5">
    <source>
        <dbReference type="ARBA" id="ARBA00023002"/>
    </source>
</evidence>
<dbReference type="Pfam" id="PF23297">
    <property type="entry name" value="ACP_SdgA_C"/>
    <property type="match status" value="1"/>
</dbReference>
<dbReference type="InterPro" id="IPR050091">
    <property type="entry name" value="PKS_NRPS_Biosynth_Enz"/>
</dbReference>
<dbReference type="InterPro" id="IPR018201">
    <property type="entry name" value="Ketoacyl_synth_AS"/>
</dbReference>
<dbReference type="InterPro" id="IPR014030">
    <property type="entry name" value="Ketoacyl_synth_N"/>
</dbReference>
<evidence type="ECO:0000256" key="6">
    <source>
        <dbReference type="ARBA" id="ARBA00023268"/>
    </source>
</evidence>
<dbReference type="InterPro" id="IPR016035">
    <property type="entry name" value="Acyl_Trfase/lysoPLipase"/>
</dbReference>
<dbReference type="SMART" id="SM00822">
    <property type="entry name" value="PKS_KR"/>
    <property type="match status" value="1"/>
</dbReference>
<dbReference type="Gene3D" id="3.40.366.10">
    <property type="entry name" value="Malonyl-Coenzyme A Acyl Carrier Protein, domain 2"/>
    <property type="match status" value="1"/>
</dbReference>
<protein>
    <submittedName>
        <fullName evidence="12">Uncharacterized protein</fullName>
    </submittedName>
</protein>
<dbReference type="Proteomes" id="UP000283895">
    <property type="component" value="Unassembled WGS sequence"/>
</dbReference>
<evidence type="ECO:0000256" key="1">
    <source>
        <dbReference type="ARBA" id="ARBA00022450"/>
    </source>
</evidence>
<dbReference type="InterPro" id="IPR013968">
    <property type="entry name" value="PKS_KR"/>
</dbReference>
<dbReference type="Gene3D" id="3.30.70.3290">
    <property type="match status" value="1"/>
</dbReference>
<evidence type="ECO:0000259" key="10">
    <source>
        <dbReference type="PROSITE" id="PS52004"/>
    </source>
</evidence>
<dbReference type="InterPro" id="IPR020843">
    <property type="entry name" value="ER"/>
</dbReference>
<dbReference type="PROSITE" id="PS00606">
    <property type="entry name" value="KS3_1"/>
    <property type="match status" value="1"/>
</dbReference>
<dbReference type="InterPro" id="IPR009081">
    <property type="entry name" value="PP-bd_ACP"/>
</dbReference>
<feature type="domain" description="Ketosynthase family 3 (KS3)" evidence="10">
    <location>
        <begin position="9"/>
        <end position="432"/>
    </location>
</feature>
<dbReference type="SUPFAM" id="SSF53335">
    <property type="entry name" value="S-adenosyl-L-methionine-dependent methyltransferases"/>
    <property type="match status" value="1"/>
</dbReference>
<feature type="region of interest" description="N-terminal hotdog fold" evidence="8">
    <location>
        <begin position="953"/>
        <end position="1085"/>
    </location>
</feature>
<feature type="domain" description="PKS/mFAS DH" evidence="11">
    <location>
        <begin position="953"/>
        <end position="1262"/>
    </location>
</feature>
<dbReference type="SMART" id="SM00827">
    <property type="entry name" value="PKS_AT"/>
    <property type="match status" value="1"/>
</dbReference>
<dbReference type="Pfam" id="PF21089">
    <property type="entry name" value="PKS_DH_N"/>
    <property type="match status" value="1"/>
</dbReference>
<dbReference type="CDD" id="cd00833">
    <property type="entry name" value="PKS"/>
    <property type="match status" value="1"/>
</dbReference>
<evidence type="ECO:0000313" key="12">
    <source>
        <dbReference type="EMBL" id="ROV87828.1"/>
    </source>
</evidence>
<dbReference type="InterPro" id="IPR011032">
    <property type="entry name" value="GroES-like_sf"/>
</dbReference>
<dbReference type="InterPro" id="IPR049551">
    <property type="entry name" value="PKS_DH_C"/>
</dbReference>
<dbReference type="PANTHER" id="PTHR43775">
    <property type="entry name" value="FATTY ACID SYNTHASE"/>
    <property type="match status" value="1"/>
</dbReference>
<dbReference type="Pfam" id="PF23114">
    <property type="entry name" value="NAD-bd_HRPKS_sdrA"/>
    <property type="match status" value="1"/>
</dbReference>
<dbReference type="PROSITE" id="PS52004">
    <property type="entry name" value="KS3_2"/>
    <property type="match status" value="1"/>
</dbReference>
<keyword evidence="7" id="KW-0012">Acyltransferase</keyword>
<evidence type="ECO:0000256" key="2">
    <source>
        <dbReference type="ARBA" id="ARBA00022553"/>
    </source>
</evidence>
<name>A0A423VAA5_9PEZI</name>
<dbReference type="SUPFAM" id="SSF47336">
    <property type="entry name" value="ACP-like"/>
    <property type="match status" value="1"/>
</dbReference>
<feature type="domain" description="Carrier" evidence="9">
    <location>
        <begin position="2439"/>
        <end position="2517"/>
    </location>
</feature>
<dbReference type="Pfam" id="PF08659">
    <property type="entry name" value="KR"/>
    <property type="match status" value="1"/>
</dbReference>
<keyword evidence="5" id="KW-0560">Oxidoreductase</keyword>
<dbReference type="SUPFAM" id="SSF50129">
    <property type="entry name" value="GroES-like"/>
    <property type="match status" value="1"/>
</dbReference>
<sequence length="2524" mass="278208">MPNAYPSHDGAIAVCGLSLKFPQDASSEKGFWAMLLEKRNAMTEFPPDRLNVDAFHHPTRHHTLRTRGAHFIKEDLGVFDANFFSITPSEASAMDPMQRILLETTYRAFENAGIRMEDVKGSRSSVHTGCFTNDYLQQMLKDSERLPPYAAVGATQSMLANRISWFYDLRGPSVNLDSACSSSAMAVDLSCQLLHSGVTDLGVVAGCNILLDPDFSTILSNMQMLSPSSLCYTFDHRANGYSRGEGVAVVVLKRLSEALRDNDTIRAVIRATGSNQDGRTPGITQPDPKAQAQLIRETYQRAGLSMEHTRFFEAHGTGTAIGDPIELGAIADCFHQHRNSSDPLYVGSVKTNIGHLEGASGIAGLIKAVLVVESGIIPPNANFESINRKLAAYDHIVSFPSKCVTWAPCEIRRASVNSFGYGGTNSHIVIDDALSYLQQRGLMTNFMMASRPDCRRGEILRPEENPKLLVWSAFTETATRDMVSSWESYCSEMLDTMSTPSISDIAYTLDTRRSLLPSKSFAVISKTSDLRSVGNIASVPMDTPKRSARLGFIFTGQGAQWYAMGRELFTYPVFAESIRASEAILSRLGCSWSLQAELNKGERESLIDRPDVAQCLTAVVQIGIVDLLKSFDISPVAVVGHSGGEISAAYCAGLLTRKSVLRVAYYRGLFTATLPTRSHFKGAMLAVGLPAEGLSKYFEKIRPDCNASSTLVVSCVNSPCNTTVSGEASAIEKLKQILDGEGIFARRLRVPVAYHSAQMDLIVSDCLSNYTDLQSPKHEANIKMISSVTGSVLDKGRACEESYWTDNMISPVLFSQALERLLRDTDRSLRAKLDGSHRDAIVVDTLVEIGPHAALQLPIQETIKTLPRGNDIRYLSTLYRKQSASVTLLRLIGHLYCCGLAVNMRRVNDPDETLQRSRICLVGAPGYPFDHSKRYWAESPLVRNYRLRAHGHVELLGSPSRDWNPLRPQWRCHLQVPDLPWLMDHKLNGRAVYPASAMIVMAIQGVSQLTGDERVTGFTLRNVCFESPIAVTSDSPDIETRLQLNPIKVATAAQLQRWDFSVHSFSAGNWIENCSGTVETHFYSAAAADEIRERSYFYQRCFATRSEHCRNEFDSTAIYDNFIKSGFHYGPSFQGITVLCHNGIDTVTASLDLSNALSKSTGSDCFLIHPARLDSFFHLALLSLSGGDNTVPTQAISRINKLWISANGLTLPHASVHATAKFEHQTPRTKLYSGFAISEDNDNVKLVLDGLQTTVIASVDRIDESAGSRQFWCGVQTAVDVNTLSRTDLTKRLDFICGADSVGPSNFFLDLRHYLYSTVSRLRCSIEASGIDPTKPYLKNYVDWMDWTLRTPVNYSRVTSESVLRQQIAAHGALGDLFLKVADNALDVLQGRSDMVQLIFEDNLVETFYEELLVHSSYYGKLQAYLENLSFKHPNMDFLEIGAGTGSFTEHILKAVSSSATGTKERFNSYYYTDISHAFFERARDRFSGYSHKMKFGLLDVEQDPLAQGFKGQTFDIISASNVLHITKNLDRTIHGLRKLLKPGGKLLLHEYTHPERIEVGFVFGLLPGWWPDDDSRRLGPLASEETWDMILTRNGFSGVDFILRDFADQESHLMSIICATAAEPREVNVALPEVAIAVEPGSSSQEDLAEDLILRLSSEGLRAVRINLSTLRGDVFSYGIIVTLFDLESAILSRLDNTKFDTLKSFLLSASIILWASRGAGSSADPSHGMIDGFARVFRIENINTKLATLALDKDSRSPLEDCNFIVSALKQLIKPEGFDHPEDYVVQDGTLCLSRIYESTALKAAISEELSGKRRVMKKVKDARPFKVTFQDSDSRSPRIMEDSPTLEPLHADEIEIHVRAIGLNPAEFSVMMGRSATINLGRECAGIVTRVGSSSDLTVGDHVCAYGTDVLRSTIRAKGNLVAKVPESMSFEEASTMPQDYILANYLVREARVHCGDVVVVRGGDTRLGRATLDVLQRYGSNLCTTVSTTGKVNSIFDGIKILAEGCFTESFRSCFSTGANVVLDLVNTDISQLTECVSKFGNILSVRTDNGSATPVNCFALPSTVGFRVVDVAEVLSHQAERLEMPFSEISQMSATRPFPPKTVDIEELDASLMNVEPEERIAVAFDDERQIEIYQALVKGDLFDPHSSYVISGGVGDLGRCIATWMAYRGARNLILLSRSGPRSEAARSTIHGLEQLGVRVCHPLCDIADNLSLQNALLQLRDMPVIKGCVQTAGALKDIMYEKMSFQDWKVAIDPKTQGSWNLHELLPKGMDFFILVSSISGIMGQATQINYAAGNTYQDSLARYRLSIGEKAVSLDLGILATGGLVSQKEGLAERLAAENVYTILSEPEILALFEYFCNPSLRIDEIPSQIVTGFINPSLQDSRSSNFPPAFSHPFWSQTLTRRGGDEKSKRDTGGDIIGLCRLMAETGCAAKISEIVSGALADQICSLVMTPRSNINMEEPLHTAGADSLSAVYLRNWIMKQFAVEVAVFDILGDMSIVALGNYITKEWLAARDIK</sequence>
<keyword evidence="13" id="KW-1185">Reference proteome</keyword>
<evidence type="ECO:0000256" key="7">
    <source>
        <dbReference type="ARBA" id="ARBA00023315"/>
    </source>
</evidence>
<dbReference type="GO" id="GO:0004315">
    <property type="term" value="F:3-oxoacyl-[acyl-carrier-protein] synthase activity"/>
    <property type="evidence" value="ECO:0007669"/>
    <property type="project" value="InterPro"/>
</dbReference>
<dbReference type="SMART" id="SM00829">
    <property type="entry name" value="PKS_ER"/>
    <property type="match status" value="1"/>
</dbReference>
<dbReference type="SMART" id="SM00825">
    <property type="entry name" value="PKS_KS"/>
    <property type="match status" value="1"/>
</dbReference>
<dbReference type="InterPro" id="IPR013154">
    <property type="entry name" value="ADH-like_N"/>
</dbReference>
<dbReference type="Pfam" id="PF00109">
    <property type="entry name" value="ketoacyl-synt"/>
    <property type="match status" value="1"/>
</dbReference>
<dbReference type="InterPro" id="IPR056501">
    <property type="entry name" value="NAD-bd_HRPKS_sdrA"/>
</dbReference>
<dbReference type="Pfam" id="PF02801">
    <property type="entry name" value="Ketoacyl-synt_C"/>
    <property type="match status" value="1"/>
</dbReference>
<evidence type="ECO:0000313" key="13">
    <source>
        <dbReference type="Proteomes" id="UP000283895"/>
    </source>
</evidence>
<dbReference type="InterPro" id="IPR036291">
    <property type="entry name" value="NAD(P)-bd_dom_sf"/>
</dbReference>
<dbReference type="InterPro" id="IPR036736">
    <property type="entry name" value="ACP-like_sf"/>
</dbReference>
<dbReference type="SMART" id="SM00826">
    <property type="entry name" value="PKS_DH"/>
    <property type="match status" value="1"/>
</dbReference>
<proteinExistence type="predicted"/>
<dbReference type="STRING" id="356882.A0A423VAA5"/>
<dbReference type="SUPFAM" id="SSF53901">
    <property type="entry name" value="Thiolase-like"/>
    <property type="match status" value="1"/>
</dbReference>
<dbReference type="GO" id="GO:0016491">
    <property type="term" value="F:oxidoreductase activity"/>
    <property type="evidence" value="ECO:0007669"/>
    <property type="project" value="UniProtKB-KW"/>
</dbReference>
<dbReference type="Pfam" id="PF08240">
    <property type="entry name" value="ADH_N"/>
    <property type="match status" value="1"/>
</dbReference>
<dbReference type="InterPro" id="IPR029063">
    <property type="entry name" value="SAM-dependent_MTases_sf"/>
</dbReference>
<organism evidence="12 13">
    <name type="scientific">Cytospora schulzeri</name>
    <dbReference type="NCBI Taxonomy" id="448051"/>
    <lineage>
        <taxon>Eukaryota</taxon>
        <taxon>Fungi</taxon>
        <taxon>Dikarya</taxon>
        <taxon>Ascomycota</taxon>
        <taxon>Pezizomycotina</taxon>
        <taxon>Sordariomycetes</taxon>
        <taxon>Sordariomycetidae</taxon>
        <taxon>Diaporthales</taxon>
        <taxon>Cytosporaceae</taxon>
        <taxon>Cytospora</taxon>
    </lineage>
</organism>
<evidence type="ECO:0000256" key="4">
    <source>
        <dbReference type="ARBA" id="ARBA00022857"/>
    </source>
</evidence>
<dbReference type="PROSITE" id="PS50075">
    <property type="entry name" value="CARRIER"/>
    <property type="match status" value="1"/>
</dbReference>
<dbReference type="Gene3D" id="3.10.129.110">
    <property type="entry name" value="Polyketide synthase dehydratase"/>
    <property type="match status" value="1"/>
</dbReference>
<dbReference type="Gene3D" id="3.40.50.720">
    <property type="entry name" value="NAD(P)-binding Rossmann-like Domain"/>
    <property type="match status" value="2"/>
</dbReference>
<evidence type="ECO:0000256" key="8">
    <source>
        <dbReference type="PROSITE-ProRule" id="PRU01363"/>
    </source>
</evidence>
<dbReference type="SUPFAM" id="SSF51735">
    <property type="entry name" value="NAD(P)-binding Rossmann-fold domains"/>
    <property type="match status" value="2"/>
</dbReference>
<dbReference type="InterPro" id="IPR013217">
    <property type="entry name" value="Methyltransf_12"/>
</dbReference>
<dbReference type="InterPro" id="IPR014043">
    <property type="entry name" value="Acyl_transferase_dom"/>
</dbReference>
<dbReference type="InterPro" id="IPR042104">
    <property type="entry name" value="PKS_dehydratase_sf"/>
</dbReference>
<dbReference type="SUPFAM" id="SSF52151">
    <property type="entry name" value="FabD/lysophospholipase-like"/>
    <property type="match status" value="1"/>
</dbReference>
<dbReference type="InterPro" id="IPR001227">
    <property type="entry name" value="Ac_transferase_dom_sf"/>
</dbReference>
<dbReference type="InterPro" id="IPR014031">
    <property type="entry name" value="Ketoacyl_synth_C"/>
</dbReference>
<dbReference type="InterPro" id="IPR020807">
    <property type="entry name" value="PKS_DH"/>
</dbReference>
<dbReference type="InterPro" id="IPR016039">
    <property type="entry name" value="Thiolase-like"/>
</dbReference>
<dbReference type="InterPro" id="IPR049552">
    <property type="entry name" value="PKS_DH_N"/>
</dbReference>
<dbReference type="InterPro" id="IPR020841">
    <property type="entry name" value="PKS_Beta-ketoAc_synthase_dom"/>
</dbReference>
<dbReference type="Pfam" id="PF00698">
    <property type="entry name" value="Acyl_transf_1"/>
    <property type="match status" value="1"/>
</dbReference>
<dbReference type="InterPro" id="IPR016036">
    <property type="entry name" value="Malonyl_transacylase_ACP-bd"/>
</dbReference>
<dbReference type="InterPro" id="IPR057326">
    <property type="entry name" value="KR_dom"/>
</dbReference>
<dbReference type="InterPro" id="IPR020806">
    <property type="entry name" value="PKS_PP-bd"/>
</dbReference>
<comment type="caution">
    <text evidence="12">The sequence shown here is derived from an EMBL/GenBank/DDBJ whole genome shotgun (WGS) entry which is preliminary data.</text>
</comment>
<keyword evidence="3" id="KW-0808">Transferase</keyword>
<keyword evidence="4" id="KW-0521">NADP</keyword>
<keyword evidence="6" id="KW-0511">Multifunctional enzyme</keyword>
<dbReference type="Gene3D" id="3.40.50.150">
    <property type="entry name" value="Vaccinia Virus protein VP39"/>
    <property type="match status" value="1"/>
</dbReference>
<evidence type="ECO:0000259" key="9">
    <source>
        <dbReference type="PROSITE" id="PS50075"/>
    </source>
</evidence>
<reference evidence="12 13" key="1">
    <citation type="submission" date="2015-09" db="EMBL/GenBank/DDBJ databases">
        <title>Host preference determinants of Valsa canker pathogens revealed by comparative genomics.</title>
        <authorList>
            <person name="Yin Z."/>
            <person name="Huang L."/>
        </authorList>
    </citation>
    <scope>NUCLEOTIDE SEQUENCE [LARGE SCALE GENOMIC DNA]</scope>
    <source>
        <strain evidence="12 13">03-1</strain>
    </source>
</reference>
<feature type="region of interest" description="C-terminal hotdog fold" evidence="8">
    <location>
        <begin position="1110"/>
        <end position="1262"/>
    </location>
</feature>
<dbReference type="Gene3D" id="3.90.180.10">
    <property type="entry name" value="Medium-chain alcohol dehydrogenases, catalytic domain"/>
    <property type="match status" value="1"/>
</dbReference>
<dbReference type="SUPFAM" id="SSF55048">
    <property type="entry name" value="Probable ACP-binding domain of malonyl-CoA ACP transacylase"/>
    <property type="match status" value="1"/>
</dbReference>
<feature type="active site" description="Proton acceptor; for dehydratase activity" evidence="8">
    <location>
        <position position="985"/>
    </location>
</feature>
<dbReference type="Pfam" id="PF14765">
    <property type="entry name" value="PS-DH"/>
    <property type="match status" value="1"/>
</dbReference>
<keyword evidence="2" id="KW-0597">Phosphoprotein</keyword>
<dbReference type="OrthoDB" id="329835at2759"/>
<evidence type="ECO:0000259" key="11">
    <source>
        <dbReference type="PROSITE" id="PS52019"/>
    </source>
</evidence>
<gene>
    <name evidence="12" type="ORF">VMCG_10550</name>
</gene>